<keyword evidence="4 5" id="KW-0408">Iron</keyword>
<dbReference type="AlphaFoldDB" id="A0A9Q1KPE8"/>
<evidence type="ECO:0000256" key="3">
    <source>
        <dbReference type="ARBA" id="ARBA00023002"/>
    </source>
</evidence>
<dbReference type="FunFam" id="2.60.120.330:FF:000026">
    <property type="entry name" value="DIBOA-glucoside dioxygenase BX6"/>
    <property type="match status" value="1"/>
</dbReference>
<proteinExistence type="inferred from homology"/>
<keyword evidence="2 5" id="KW-0479">Metal-binding</keyword>
<dbReference type="Proteomes" id="UP001153076">
    <property type="component" value="Unassembled WGS sequence"/>
</dbReference>
<dbReference type="OrthoDB" id="288590at2759"/>
<name>A0A9Q1KPE8_9CARY</name>
<evidence type="ECO:0000256" key="2">
    <source>
        <dbReference type="ARBA" id="ARBA00022723"/>
    </source>
</evidence>
<dbReference type="SUPFAM" id="SSF51197">
    <property type="entry name" value="Clavaminate synthase-like"/>
    <property type="match status" value="1"/>
</dbReference>
<dbReference type="PANTHER" id="PTHR10209">
    <property type="entry name" value="OXIDOREDUCTASE, 2OG-FE II OXYGENASE FAMILY PROTEIN"/>
    <property type="match status" value="1"/>
</dbReference>
<keyword evidence="8" id="KW-1185">Reference proteome</keyword>
<dbReference type="Pfam" id="PF14226">
    <property type="entry name" value="DIOX_N"/>
    <property type="match status" value="1"/>
</dbReference>
<dbReference type="GO" id="GO:0046872">
    <property type="term" value="F:metal ion binding"/>
    <property type="evidence" value="ECO:0007669"/>
    <property type="project" value="UniProtKB-KW"/>
</dbReference>
<protein>
    <recommendedName>
        <fullName evidence="6">Fe2OG dioxygenase domain-containing protein</fullName>
    </recommendedName>
</protein>
<dbReference type="PANTHER" id="PTHR10209:SF751">
    <property type="entry name" value="OS06G0255100 PROTEIN"/>
    <property type="match status" value="1"/>
</dbReference>
<dbReference type="PROSITE" id="PS51471">
    <property type="entry name" value="FE2OG_OXY"/>
    <property type="match status" value="1"/>
</dbReference>
<feature type="domain" description="Fe2OG dioxygenase" evidence="6">
    <location>
        <begin position="194"/>
        <end position="294"/>
    </location>
</feature>
<dbReference type="InterPro" id="IPR026992">
    <property type="entry name" value="DIOX_N"/>
</dbReference>
<evidence type="ECO:0000256" key="4">
    <source>
        <dbReference type="ARBA" id="ARBA00023004"/>
    </source>
</evidence>
<dbReference type="EMBL" id="JAKOGI010000039">
    <property type="protein sequence ID" value="KAJ8447395.1"/>
    <property type="molecule type" value="Genomic_DNA"/>
</dbReference>
<organism evidence="7 8">
    <name type="scientific">Carnegiea gigantea</name>
    <dbReference type="NCBI Taxonomy" id="171969"/>
    <lineage>
        <taxon>Eukaryota</taxon>
        <taxon>Viridiplantae</taxon>
        <taxon>Streptophyta</taxon>
        <taxon>Embryophyta</taxon>
        <taxon>Tracheophyta</taxon>
        <taxon>Spermatophyta</taxon>
        <taxon>Magnoliopsida</taxon>
        <taxon>eudicotyledons</taxon>
        <taxon>Gunneridae</taxon>
        <taxon>Pentapetalae</taxon>
        <taxon>Caryophyllales</taxon>
        <taxon>Cactineae</taxon>
        <taxon>Cactaceae</taxon>
        <taxon>Cactoideae</taxon>
        <taxon>Echinocereeae</taxon>
        <taxon>Carnegiea</taxon>
    </lineage>
</organism>
<dbReference type="InterPro" id="IPR005123">
    <property type="entry name" value="Oxoglu/Fe-dep_dioxygenase_dom"/>
</dbReference>
<dbReference type="InterPro" id="IPR044861">
    <property type="entry name" value="IPNS-like_FE2OG_OXY"/>
</dbReference>
<evidence type="ECO:0000259" key="6">
    <source>
        <dbReference type="PROSITE" id="PS51471"/>
    </source>
</evidence>
<dbReference type="Pfam" id="PF03171">
    <property type="entry name" value="2OG-FeII_Oxy"/>
    <property type="match status" value="1"/>
</dbReference>
<dbReference type="GO" id="GO:0051213">
    <property type="term" value="F:dioxygenase activity"/>
    <property type="evidence" value="ECO:0007669"/>
    <property type="project" value="UniProtKB-ARBA"/>
</dbReference>
<comment type="similarity">
    <text evidence="1 5">Belongs to the iron/ascorbate-dependent oxidoreductase family.</text>
</comment>
<dbReference type="Gene3D" id="2.60.120.330">
    <property type="entry name" value="B-lactam Antibiotic, Isopenicillin N Synthase, Chain"/>
    <property type="match status" value="1"/>
</dbReference>
<evidence type="ECO:0000256" key="1">
    <source>
        <dbReference type="ARBA" id="ARBA00008056"/>
    </source>
</evidence>
<keyword evidence="3 5" id="KW-0560">Oxidoreductase</keyword>
<evidence type="ECO:0000256" key="5">
    <source>
        <dbReference type="RuleBase" id="RU003682"/>
    </source>
</evidence>
<gene>
    <name evidence="7" type="ORF">Cgig2_013172</name>
</gene>
<comment type="caution">
    <text evidence="7">The sequence shown here is derived from an EMBL/GenBank/DDBJ whole genome shotgun (WGS) entry which is preliminary data.</text>
</comment>
<dbReference type="InterPro" id="IPR027443">
    <property type="entry name" value="IPNS-like_sf"/>
</dbReference>
<reference evidence="7" key="1">
    <citation type="submission" date="2022-04" db="EMBL/GenBank/DDBJ databases">
        <title>Carnegiea gigantea Genome sequencing and assembly v2.</title>
        <authorList>
            <person name="Copetti D."/>
            <person name="Sanderson M.J."/>
            <person name="Burquez A."/>
            <person name="Wojciechowski M.F."/>
        </authorList>
    </citation>
    <scope>NUCLEOTIDE SEQUENCE</scope>
    <source>
        <strain evidence="7">SGP5-SGP5p</strain>
        <tissue evidence="7">Aerial part</tissue>
    </source>
</reference>
<evidence type="ECO:0000313" key="8">
    <source>
        <dbReference type="Proteomes" id="UP001153076"/>
    </source>
</evidence>
<accession>A0A9Q1KPE8</accession>
<evidence type="ECO:0000313" key="7">
    <source>
        <dbReference type="EMBL" id="KAJ8447395.1"/>
    </source>
</evidence>
<sequence>MNDGSEPLINNERRKELDEFDSTKLGVKGLVDSGITRIPRIFHHPPESLRAGSDQTEANNQTELIPVIDLSGPDLDLVDRVREASAKFGFFQVVNHGLPVSLLDRLIAAVKGFHELPAAEKRRLYRRGSSGVGFNSNFDLFWSKAASWRDTLEIRQEVLEWDKEVKQLGERLMGLLSQGLGLSTDRLKDAAYLGRRTMVGHYYPYCPEPNKTMGISSHTDPGVLTVLLQDQMGGLQVKHQGKWLDLRPLHGALVVNIGDMLQMISNDEYTSGEHRVLANPSSNARTSIAVFFSSGLNENWYGPLPELVSPEKPALYRQFKFSDLFTRFLSKEIEANTMTNFFRL</sequence>